<dbReference type="EMBL" id="LT554895">
    <property type="protein sequence ID" value="SAM08429.1"/>
    <property type="molecule type" value="Genomic_DNA"/>
</dbReference>
<dbReference type="Proteomes" id="UP000078561">
    <property type="component" value="Unassembled WGS sequence"/>
</dbReference>
<dbReference type="OrthoDB" id="5596457at2759"/>
<feature type="compositionally biased region" description="Low complexity" evidence="1">
    <location>
        <begin position="48"/>
        <end position="62"/>
    </location>
</feature>
<feature type="compositionally biased region" description="Polar residues" evidence="1">
    <location>
        <begin position="31"/>
        <end position="44"/>
    </location>
</feature>
<evidence type="ECO:0000313" key="2">
    <source>
        <dbReference type="EMBL" id="SAM08429.1"/>
    </source>
</evidence>
<accession>A0A168SH55</accession>
<evidence type="ECO:0000313" key="3">
    <source>
        <dbReference type="Proteomes" id="UP000078561"/>
    </source>
</evidence>
<dbReference type="InParanoid" id="A0A168SH55"/>
<dbReference type="OMA" id="PAYENPF"/>
<organism evidence="2">
    <name type="scientific">Absidia glauca</name>
    <name type="common">Pin mould</name>
    <dbReference type="NCBI Taxonomy" id="4829"/>
    <lineage>
        <taxon>Eukaryota</taxon>
        <taxon>Fungi</taxon>
        <taxon>Fungi incertae sedis</taxon>
        <taxon>Mucoromycota</taxon>
        <taxon>Mucoromycotina</taxon>
        <taxon>Mucoromycetes</taxon>
        <taxon>Mucorales</taxon>
        <taxon>Cunninghamellaceae</taxon>
        <taxon>Absidia</taxon>
    </lineage>
</organism>
<reference evidence="2" key="1">
    <citation type="submission" date="2016-04" db="EMBL/GenBank/DDBJ databases">
        <authorList>
            <person name="Evans L.H."/>
            <person name="Alamgir A."/>
            <person name="Owens N."/>
            <person name="Weber N.D."/>
            <person name="Virtaneva K."/>
            <person name="Barbian K."/>
            <person name="Babar A."/>
            <person name="Rosenke K."/>
        </authorList>
    </citation>
    <scope>NUCLEOTIDE SEQUENCE [LARGE SCALE GENOMIC DNA]</scope>
    <source>
        <strain evidence="2">CBS 101.48</strain>
    </source>
</reference>
<dbReference type="AlphaFoldDB" id="A0A168SH55"/>
<proteinExistence type="predicted"/>
<feature type="region of interest" description="Disordered" evidence="1">
    <location>
        <begin position="15"/>
        <end position="64"/>
    </location>
</feature>
<sequence>MPLFTKLHSIRSSVHIPFASKQSAPTPPSPRSYTDQPSPQSRPSSLARHPQQPQQPSLQRQRTISTPTASFAETLKVMSKQVQQQNQFDDAFASFFFTEKRCRNRAIFMAARLAQSLGPDFAQLHQPTSTTTTTTTTTIHSFWKRVMDRFYTLNYLLYVVPSTEVSRKRYLAALGQRMTDGIGARLKDRRGGLETYFALCYATTHDDKAEDARRILEHCLDSEDKLGHSERDAMYIFHGLRAGFLDGHYEPEVVLDDDDALLATLRHAVLDNKRLMEQSYVNPFEDDACIVDSDDDYPDGELVKSRHSDSGFYEEVV</sequence>
<gene>
    <name evidence="2" type="primary">ABSGL_14092.1 scaffold 14385</name>
</gene>
<keyword evidence="3" id="KW-1185">Reference proteome</keyword>
<name>A0A168SH55_ABSGL</name>
<evidence type="ECO:0000256" key="1">
    <source>
        <dbReference type="SAM" id="MobiDB-lite"/>
    </source>
</evidence>
<protein>
    <submittedName>
        <fullName evidence="2">Uncharacterized protein</fullName>
    </submittedName>
</protein>